<keyword evidence="11 14" id="KW-1133">Transmembrane helix</keyword>
<keyword evidence="12" id="KW-0902">Two-component regulatory system</keyword>
<dbReference type="AlphaFoldDB" id="A0A6L5YD55"/>
<evidence type="ECO:0000256" key="11">
    <source>
        <dbReference type="ARBA" id="ARBA00022989"/>
    </source>
</evidence>
<dbReference type="Pfam" id="PF00672">
    <property type="entry name" value="HAMP"/>
    <property type="match status" value="1"/>
</dbReference>
<dbReference type="EMBL" id="VUNH01000008">
    <property type="protein sequence ID" value="MST56023.1"/>
    <property type="molecule type" value="Genomic_DNA"/>
</dbReference>
<keyword evidence="7 14" id="KW-0812">Transmembrane</keyword>
<dbReference type="Pfam" id="PF02518">
    <property type="entry name" value="HATPase_c"/>
    <property type="match status" value="1"/>
</dbReference>
<dbReference type="InterPro" id="IPR005467">
    <property type="entry name" value="His_kinase_dom"/>
</dbReference>
<dbReference type="InterPro" id="IPR004358">
    <property type="entry name" value="Sig_transdc_His_kin-like_C"/>
</dbReference>
<reference evidence="17 18" key="1">
    <citation type="submission" date="2019-08" db="EMBL/GenBank/DDBJ databases">
        <title>In-depth cultivation of the pig gut microbiome towards novel bacterial diversity and tailored functional studies.</title>
        <authorList>
            <person name="Wylensek D."/>
            <person name="Hitch T.C.A."/>
            <person name="Clavel T."/>
        </authorList>
    </citation>
    <scope>NUCLEOTIDE SEQUENCE [LARGE SCALE GENOMIC DNA]</scope>
    <source>
        <strain evidence="17 18">SM-530-WT-4B</strain>
    </source>
</reference>
<dbReference type="InterPro" id="IPR003594">
    <property type="entry name" value="HATPase_dom"/>
</dbReference>
<dbReference type="InterPro" id="IPR003660">
    <property type="entry name" value="HAMP_dom"/>
</dbReference>
<evidence type="ECO:0000313" key="17">
    <source>
        <dbReference type="EMBL" id="MST56023.1"/>
    </source>
</evidence>
<dbReference type="InterPro" id="IPR050398">
    <property type="entry name" value="HssS/ArlS-like"/>
</dbReference>
<dbReference type="PROSITE" id="PS50885">
    <property type="entry name" value="HAMP"/>
    <property type="match status" value="1"/>
</dbReference>
<evidence type="ECO:0000256" key="3">
    <source>
        <dbReference type="ARBA" id="ARBA00012438"/>
    </source>
</evidence>
<keyword evidence="13 14" id="KW-0472">Membrane</keyword>
<keyword evidence="9 17" id="KW-0418">Kinase</keyword>
<feature type="transmembrane region" description="Helical" evidence="14">
    <location>
        <begin position="185"/>
        <end position="208"/>
    </location>
</feature>
<keyword evidence="18" id="KW-1185">Reference proteome</keyword>
<dbReference type="InterPro" id="IPR036097">
    <property type="entry name" value="HisK_dim/P_sf"/>
</dbReference>
<dbReference type="Proteomes" id="UP000473699">
    <property type="component" value="Unassembled WGS sequence"/>
</dbReference>
<dbReference type="SUPFAM" id="SSF55874">
    <property type="entry name" value="ATPase domain of HSP90 chaperone/DNA topoisomerase II/histidine kinase"/>
    <property type="match status" value="1"/>
</dbReference>
<evidence type="ECO:0000256" key="1">
    <source>
        <dbReference type="ARBA" id="ARBA00000085"/>
    </source>
</evidence>
<dbReference type="GO" id="GO:0000155">
    <property type="term" value="F:phosphorelay sensor kinase activity"/>
    <property type="evidence" value="ECO:0007669"/>
    <property type="project" value="InterPro"/>
</dbReference>
<evidence type="ECO:0000313" key="18">
    <source>
        <dbReference type="Proteomes" id="UP000473699"/>
    </source>
</evidence>
<dbReference type="GO" id="GO:0005524">
    <property type="term" value="F:ATP binding"/>
    <property type="evidence" value="ECO:0007669"/>
    <property type="project" value="UniProtKB-KW"/>
</dbReference>
<evidence type="ECO:0000256" key="2">
    <source>
        <dbReference type="ARBA" id="ARBA00004651"/>
    </source>
</evidence>
<protein>
    <recommendedName>
        <fullName evidence="3">histidine kinase</fullName>
        <ecNumber evidence="3">2.7.13.3</ecNumber>
    </recommendedName>
</protein>
<evidence type="ECO:0000256" key="5">
    <source>
        <dbReference type="ARBA" id="ARBA00022553"/>
    </source>
</evidence>
<dbReference type="SUPFAM" id="SSF158472">
    <property type="entry name" value="HAMP domain-like"/>
    <property type="match status" value="1"/>
</dbReference>
<dbReference type="EC" id="2.7.13.3" evidence="3"/>
<dbReference type="SMART" id="SM00387">
    <property type="entry name" value="HATPase_c"/>
    <property type="match status" value="1"/>
</dbReference>
<dbReference type="Gene3D" id="3.30.565.10">
    <property type="entry name" value="Histidine kinase-like ATPase, C-terminal domain"/>
    <property type="match status" value="1"/>
</dbReference>
<evidence type="ECO:0000259" key="16">
    <source>
        <dbReference type="PROSITE" id="PS50885"/>
    </source>
</evidence>
<dbReference type="Gene3D" id="1.10.287.130">
    <property type="match status" value="1"/>
</dbReference>
<dbReference type="Pfam" id="PF00512">
    <property type="entry name" value="HisKA"/>
    <property type="match status" value="1"/>
</dbReference>
<evidence type="ECO:0000256" key="13">
    <source>
        <dbReference type="ARBA" id="ARBA00023136"/>
    </source>
</evidence>
<dbReference type="GO" id="GO:0005886">
    <property type="term" value="C:plasma membrane"/>
    <property type="evidence" value="ECO:0007669"/>
    <property type="project" value="UniProtKB-SubCell"/>
</dbReference>
<keyword evidence="8" id="KW-0547">Nucleotide-binding</keyword>
<evidence type="ECO:0000256" key="8">
    <source>
        <dbReference type="ARBA" id="ARBA00022741"/>
    </source>
</evidence>
<keyword evidence="6" id="KW-0808">Transferase</keyword>
<dbReference type="PROSITE" id="PS50109">
    <property type="entry name" value="HIS_KIN"/>
    <property type="match status" value="1"/>
</dbReference>
<sequence length="503" mass="55861">MTIKKKLILSNILMIAVPVLLAAAFAAAALSTYGHSYVAPVLEMYEAENGVYSAQNVIYACKDVLSSPEEWEKYDWYEDHGMVMSEQASPKMRMLEETLRDMGYHFEIAISRKVVYSNFLSEDRAYIDRNFGSSLDSVESLTMTDAGGSIVKNGFGPERERGSITAVFLTKRRGGVRGDSYVQKYVVAFLAAFLIFILLTVALTNYLLSGAISRTILKPLRILKLGAREIAGGNLDFRPDYAKDDEFGDVCREFDRMRDRLKESVAEKLRYENYRRELLSGISHDLRTPLTAIRGYAEGLTDGVADTPEKQRKYCQAICSGTMEVEALADSLLLFSRLENKRYRYRRERVRLDGWLDELIRHCRAASGGRLRLNYENRAPSLEVELDAQEMRRVFANLFDNSVKHAGKDGVSVSVRVEAEAGWAKISVADDGPGVAADDLPHIFESFYCGDKSRAHPESGSGLGLAIARQVVEGHGGTITARNDGGLTVEIRIPEAAPAKGAG</sequence>
<evidence type="ECO:0000259" key="15">
    <source>
        <dbReference type="PROSITE" id="PS50109"/>
    </source>
</evidence>
<dbReference type="SMART" id="SM00304">
    <property type="entry name" value="HAMP"/>
    <property type="match status" value="1"/>
</dbReference>
<dbReference type="PANTHER" id="PTHR45528:SF1">
    <property type="entry name" value="SENSOR HISTIDINE KINASE CPXA"/>
    <property type="match status" value="1"/>
</dbReference>
<dbReference type="SUPFAM" id="SSF47384">
    <property type="entry name" value="Homodimeric domain of signal transducing histidine kinase"/>
    <property type="match status" value="1"/>
</dbReference>
<gene>
    <name evidence="17" type="ORF">FYJ74_08265</name>
</gene>
<keyword evidence="10" id="KW-0067">ATP-binding</keyword>
<feature type="domain" description="HAMP" evidence="16">
    <location>
        <begin position="214"/>
        <end position="266"/>
    </location>
</feature>
<evidence type="ECO:0000256" key="9">
    <source>
        <dbReference type="ARBA" id="ARBA00022777"/>
    </source>
</evidence>
<dbReference type="Gene3D" id="6.10.340.10">
    <property type="match status" value="1"/>
</dbReference>
<dbReference type="InterPro" id="IPR036890">
    <property type="entry name" value="HATPase_C_sf"/>
</dbReference>
<evidence type="ECO:0000256" key="10">
    <source>
        <dbReference type="ARBA" id="ARBA00022840"/>
    </source>
</evidence>
<organism evidence="17 18">
    <name type="scientific">Pyramidobacter porci</name>
    <dbReference type="NCBI Taxonomy" id="2605789"/>
    <lineage>
        <taxon>Bacteria</taxon>
        <taxon>Thermotogati</taxon>
        <taxon>Synergistota</taxon>
        <taxon>Synergistia</taxon>
        <taxon>Synergistales</taxon>
        <taxon>Dethiosulfovibrionaceae</taxon>
        <taxon>Pyramidobacter</taxon>
    </lineage>
</organism>
<dbReference type="SMART" id="SM00388">
    <property type="entry name" value="HisKA"/>
    <property type="match status" value="1"/>
</dbReference>
<dbReference type="CDD" id="cd06225">
    <property type="entry name" value="HAMP"/>
    <property type="match status" value="1"/>
</dbReference>
<dbReference type="PRINTS" id="PR00344">
    <property type="entry name" value="BCTRLSENSOR"/>
</dbReference>
<dbReference type="CDD" id="cd00082">
    <property type="entry name" value="HisKA"/>
    <property type="match status" value="1"/>
</dbReference>
<keyword evidence="4" id="KW-1003">Cell membrane</keyword>
<proteinExistence type="predicted"/>
<evidence type="ECO:0000256" key="4">
    <source>
        <dbReference type="ARBA" id="ARBA00022475"/>
    </source>
</evidence>
<accession>A0A6L5YD55</accession>
<dbReference type="InterPro" id="IPR003661">
    <property type="entry name" value="HisK_dim/P_dom"/>
</dbReference>
<comment type="caution">
    <text evidence="17">The sequence shown here is derived from an EMBL/GenBank/DDBJ whole genome shotgun (WGS) entry which is preliminary data.</text>
</comment>
<feature type="domain" description="Histidine kinase" evidence="15">
    <location>
        <begin position="281"/>
        <end position="497"/>
    </location>
</feature>
<dbReference type="CDD" id="cd00075">
    <property type="entry name" value="HATPase"/>
    <property type="match status" value="1"/>
</dbReference>
<comment type="catalytic activity">
    <reaction evidence="1">
        <text>ATP + protein L-histidine = ADP + protein N-phospho-L-histidine.</text>
        <dbReference type="EC" id="2.7.13.3"/>
    </reaction>
</comment>
<evidence type="ECO:0000256" key="14">
    <source>
        <dbReference type="SAM" id="Phobius"/>
    </source>
</evidence>
<name>A0A6L5YD55_9BACT</name>
<evidence type="ECO:0000256" key="12">
    <source>
        <dbReference type="ARBA" id="ARBA00023012"/>
    </source>
</evidence>
<evidence type="ECO:0000256" key="7">
    <source>
        <dbReference type="ARBA" id="ARBA00022692"/>
    </source>
</evidence>
<evidence type="ECO:0000256" key="6">
    <source>
        <dbReference type="ARBA" id="ARBA00022679"/>
    </source>
</evidence>
<comment type="subcellular location">
    <subcellularLocation>
        <location evidence="2">Cell membrane</location>
        <topology evidence="2">Multi-pass membrane protein</topology>
    </subcellularLocation>
</comment>
<feature type="transmembrane region" description="Helical" evidence="14">
    <location>
        <begin position="12"/>
        <end position="34"/>
    </location>
</feature>
<dbReference type="PANTHER" id="PTHR45528">
    <property type="entry name" value="SENSOR HISTIDINE KINASE CPXA"/>
    <property type="match status" value="1"/>
</dbReference>
<keyword evidence="5" id="KW-0597">Phosphoprotein</keyword>